<dbReference type="EMBL" id="BPVZ01000104">
    <property type="protein sequence ID" value="GKV34293.1"/>
    <property type="molecule type" value="Genomic_DNA"/>
</dbReference>
<comment type="caution">
    <text evidence="1">The sequence shown here is derived from an EMBL/GenBank/DDBJ whole genome shotgun (WGS) entry which is preliminary data.</text>
</comment>
<organism evidence="1 2">
    <name type="scientific">Rubroshorea leprosula</name>
    <dbReference type="NCBI Taxonomy" id="152421"/>
    <lineage>
        <taxon>Eukaryota</taxon>
        <taxon>Viridiplantae</taxon>
        <taxon>Streptophyta</taxon>
        <taxon>Embryophyta</taxon>
        <taxon>Tracheophyta</taxon>
        <taxon>Spermatophyta</taxon>
        <taxon>Magnoliopsida</taxon>
        <taxon>eudicotyledons</taxon>
        <taxon>Gunneridae</taxon>
        <taxon>Pentapetalae</taxon>
        <taxon>rosids</taxon>
        <taxon>malvids</taxon>
        <taxon>Malvales</taxon>
        <taxon>Dipterocarpaceae</taxon>
        <taxon>Rubroshorea</taxon>
    </lineage>
</organism>
<evidence type="ECO:0000313" key="1">
    <source>
        <dbReference type="EMBL" id="GKV34293.1"/>
    </source>
</evidence>
<name>A0AAV5LB12_9ROSI</name>
<evidence type="ECO:0000313" key="2">
    <source>
        <dbReference type="Proteomes" id="UP001054252"/>
    </source>
</evidence>
<reference evidence="1 2" key="1">
    <citation type="journal article" date="2021" name="Commun. Biol.">
        <title>The genome of Shorea leprosula (Dipterocarpaceae) highlights the ecological relevance of drought in aseasonal tropical rainforests.</title>
        <authorList>
            <person name="Ng K.K.S."/>
            <person name="Kobayashi M.J."/>
            <person name="Fawcett J.A."/>
            <person name="Hatakeyama M."/>
            <person name="Paape T."/>
            <person name="Ng C.H."/>
            <person name="Ang C.C."/>
            <person name="Tnah L.H."/>
            <person name="Lee C.T."/>
            <person name="Nishiyama T."/>
            <person name="Sese J."/>
            <person name="O'Brien M.J."/>
            <person name="Copetti D."/>
            <person name="Mohd Noor M.I."/>
            <person name="Ong R.C."/>
            <person name="Putra M."/>
            <person name="Sireger I.Z."/>
            <person name="Indrioko S."/>
            <person name="Kosugi Y."/>
            <person name="Izuno A."/>
            <person name="Isagi Y."/>
            <person name="Lee S.L."/>
            <person name="Shimizu K.K."/>
        </authorList>
    </citation>
    <scope>NUCLEOTIDE SEQUENCE [LARGE SCALE GENOMIC DNA]</scope>
    <source>
        <strain evidence="1">214</strain>
    </source>
</reference>
<accession>A0AAV5LB12</accession>
<proteinExistence type="predicted"/>
<keyword evidence="2" id="KW-1185">Reference proteome</keyword>
<sequence>MPIRLCHVIDGEGVLVTEIPRIVNISPPQMRRAAIKLQVDGVYDGSKTRNLDLYLTQILKFGGELLGLRPGSREGFSLSIIF</sequence>
<gene>
    <name evidence="1" type="ORF">SLEP1_g42671</name>
</gene>
<dbReference type="AlphaFoldDB" id="A0AAV5LB12"/>
<protein>
    <submittedName>
        <fullName evidence="1">Uncharacterized protein</fullName>
    </submittedName>
</protein>
<dbReference type="Proteomes" id="UP001054252">
    <property type="component" value="Unassembled WGS sequence"/>
</dbReference>